<dbReference type="PANTHER" id="PTHR38118">
    <property type="entry name" value="ANCHORED CELL WALL PROTEIN 11-RELATED"/>
    <property type="match status" value="1"/>
</dbReference>
<dbReference type="InterPro" id="IPR056124">
    <property type="entry name" value="DUF7707"/>
</dbReference>
<keyword evidence="2" id="KW-0732">Signal</keyword>
<protein>
    <recommendedName>
        <fullName evidence="3">DUF7707 domain-containing protein</fullName>
    </recommendedName>
</protein>
<sequence length="211" mass="22093">MLPVVLLSALVASAAAASNYTFPSGFDLNQVNPTTRASWCVAERNSCPKICGGVANANSCDPQTLDFTCTCSNGTDADVSPYEQTVPYFVCQENYAQCIQRSTSLNDEDKCKDDRKECGSLNATEGSSSSSSTTMSTTSLPTSTGSSASSNGRSTATSTSTGAAGTTTTNAAVRMAQEHAMGLVATLITFWGLYLHPYLYSGEMVFEGGLQ</sequence>
<feature type="signal peptide" evidence="2">
    <location>
        <begin position="1"/>
        <end position="16"/>
    </location>
</feature>
<dbReference type="Proteomes" id="UP000308092">
    <property type="component" value="Unassembled WGS sequence"/>
</dbReference>
<feature type="domain" description="DUF7707" evidence="3">
    <location>
        <begin position="26"/>
        <end position="122"/>
    </location>
</feature>
<proteinExistence type="predicted"/>
<evidence type="ECO:0000259" key="3">
    <source>
        <dbReference type="Pfam" id="PF24808"/>
    </source>
</evidence>
<comment type="caution">
    <text evidence="4">The sequence shown here is derived from an EMBL/GenBank/DDBJ whole genome shotgun (WGS) entry which is preliminary data.</text>
</comment>
<accession>A0A4S3J805</accession>
<dbReference type="Pfam" id="PF24808">
    <property type="entry name" value="DUF7707"/>
    <property type="match status" value="1"/>
</dbReference>
<dbReference type="AlphaFoldDB" id="A0A4S3J805"/>
<organism evidence="4 5">
    <name type="scientific">Aspergillus tanneri</name>
    <dbReference type="NCBI Taxonomy" id="1220188"/>
    <lineage>
        <taxon>Eukaryota</taxon>
        <taxon>Fungi</taxon>
        <taxon>Dikarya</taxon>
        <taxon>Ascomycota</taxon>
        <taxon>Pezizomycotina</taxon>
        <taxon>Eurotiomycetes</taxon>
        <taxon>Eurotiomycetidae</taxon>
        <taxon>Eurotiales</taxon>
        <taxon>Aspergillaceae</taxon>
        <taxon>Aspergillus</taxon>
        <taxon>Aspergillus subgen. Circumdati</taxon>
    </lineage>
</organism>
<dbReference type="PANTHER" id="PTHR38118:SF4">
    <property type="match status" value="1"/>
</dbReference>
<dbReference type="EMBL" id="SOSA01000715">
    <property type="protein sequence ID" value="THC89071.1"/>
    <property type="molecule type" value="Genomic_DNA"/>
</dbReference>
<keyword evidence="5" id="KW-1185">Reference proteome</keyword>
<reference evidence="4 5" key="1">
    <citation type="submission" date="2019-03" db="EMBL/GenBank/DDBJ databases">
        <title>The genome sequence of a newly discovered highly antifungal drug resistant Aspergillus species, Aspergillus tanneri NIH 1004.</title>
        <authorList>
            <person name="Mounaud S."/>
            <person name="Singh I."/>
            <person name="Joardar V."/>
            <person name="Pakala S."/>
            <person name="Pakala S."/>
            <person name="Venepally P."/>
            <person name="Hoover J."/>
            <person name="Nierman W."/>
            <person name="Chung J."/>
            <person name="Losada L."/>
        </authorList>
    </citation>
    <scope>NUCLEOTIDE SEQUENCE [LARGE SCALE GENOMIC DNA]</scope>
    <source>
        <strain evidence="4 5">NIH1004</strain>
    </source>
</reference>
<feature type="region of interest" description="Disordered" evidence="1">
    <location>
        <begin position="120"/>
        <end position="165"/>
    </location>
</feature>
<dbReference type="VEuPathDB" id="FungiDB:EYZ11_011482"/>
<name>A0A4S3J805_9EURO</name>
<feature type="chain" id="PRO_5020530824" description="DUF7707 domain-containing protein" evidence="2">
    <location>
        <begin position="17"/>
        <end position="211"/>
    </location>
</feature>
<evidence type="ECO:0000313" key="5">
    <source>
        <dbReference type="Proteomes" id="UP000308092"/>
    </source>
</evidence>
<evidence type="ECO:0000256" key="2">
    <source>
        <dbReference type="SAM" id="SignalP"/>
    </source>
</evidence>
<dbReference type="STRING" id="1220188.A0A4S3J805"/>
<evidence type="ECO:0000313" key="4">
    <source>
        <dbReference type="EMBL" id="THC89071.1"/>
    </source>
</evidence>
<gene>
    <name evidence="4" type="ORF">EYZ11_011482</name>
</gene>
<evidence type="ECO:0000256" key="1">
    <source>
        <dbReference type="SAM" id="MobiDB-lite"/>
    </source>
</evidence>